<organism evidence="1 2">
    <name type="scientific">Termitidicoccus mucosus</name>
    <dbReference type="NCBI Taxonomy" id="1184151"/>
    <lineage>
        <taxon>Bacteria</taxon>
        <taxon>Pseudomonadati</taxon>
        <taxon>Verrucomicrobiota</taxon>
        <taxon>Opitutia</taxon>
        <taxon>Opitutales</taxon>
        <taxon>Opitutaceae</taxon>
        <taxon>Termitidicoccus</taxon>
    </lineage>
</organism>
<comment type="caution">
    <text evidence="1">The sequence shown here is derived from an EMBL/GenBank/DDBJ whole genome shotgun (WGS) entry which is preliminary data.</text>
</comment>
<dbReference type="STRING" id="1184151.AW736_07495"/>
<dbReference type="EMBL" id="LRRQ01000056">
    <property type="protein sequence ID" value="OAM90481.1"/>
    <property type="molecule type" value="Genomic_DNA"/>
</dbReference>
<dbReference type="AlphaFoldDB" id="A0A178ILD7"/>
<dbReference type="Proteomes" id="UP000078486">
    <property type="component" value="Unassembled WGS sequence"/>
</dbReference>
<dbReference type="OrthoDB" id="190695at2"/>
<keyword evidence="2" id="KW-1185">Reference proteome</keyword>
<name>A0A178ILD7_9BACT</name>
<accession>A0A178ILD7</accession>
<evidence type="ECO:0000313" key="2">
    <source>
        <dbReference type="Proteomes" id="UP000078486"/>
    </source>
</evidence>
<proteinExistence type="predicted"/>
<reference evidence="1 2" key="1">
    <citation type="submission" date="2016-01" db="EMBL/GenBank/DDBJ databases">
        <title>High potential of lignocellulose degradation of a new Verrucomicrobia species.</title>
        <authorList>
            <person name="Wang Y."/>
            <person name="Shi Y."/>
            <person name="Qiu Z."/>
            <person name="Liu S."/>
            <person name="Yang H."/>
        </authorList>
    </citation>
    <scope>NUCLEOTIDE SEQUENCE [LARGE SCALE GENOMIC DNA]</scope>
    <source>
        <strain evidence="1 2">TSB47</strain>
    </source>
</reference>
<sequence>MPDFLQDFLHQEIGSLRRDTPPRLHLAAFGKHPAWNDHMEDIGIDTVTLLEAKRYLYLEGISGQIDTGAWDKLPPVPPEENYDHWLLWHRVGECLLGRLVSSSDGKGRTRYPFVVMAHIIGAPAAVVLRECFSALETIARAGRAAATVADVRQVIARGRAALAGALAPAADAVPPLPDGLRPGIDHTGWTRILHVVESQLHGFAPTATPRPGPGCALRLPAASPRADLDLLWWTAFWLTQLDAKFPVLHLVRNGTGWIDTIVGQPDSPHFLCLRADRALLPPLTDIPYSLAPHAERLAAEIKDGADANGIPARGIFHLTPTRDRALALLSRAAALREAGPPAGLIGRLRKLWGG</sequence>
<evidence type="ECO:0000313" key="1">
    <source>
        <dbReference type="EMBL" id="OAM90481.1"/>
    </source>
</evidence>
<gene>
    <name evidence="1" type="ORF">AW736_07495</name>
</gene>
<protein>
    <submittedName>
        <fullName evidence="1">Uncharacterized protein</fullName>
    </submittedName>
</protein>
<dbReference type="RefSeq" id="WP_068769557.1">
    <property type="nucleotide sequence ID" value="NZ_CP109796.1"/>
</dbReference>